<gene>
    <name evidence="1" type="ORF">FZZ93_01220</name>
</gene>
<dbReference type="Proteomes" id="UP000324260">
    <property type="component" value="Unassembled WGS sequence"/>
</dbReference>
<reference evidence="1 2" key="1">
    <citation type="submission" date="2019-08" db="EMBL/GenBank/DDBJ databases">
        <title>Draft Genome Sequence of Halomonas eurihalina Isolated from Preserved Hide-surface.</title>
        <authorList>
            <person name="Hussain S.A."/>
            <person name="Xu A."/>
            <person name="Sarker M."/>
            <person name="Sommers C."/>
        </authorList>
    </citation>
    <scope>NUCLEOTIDE SEQUENCE [LARGE SCALE GENOMIC DNA]</scope>
    <source>
        <strain evidence="1 2">MS1</strain>
    </source>
</reference>
<evidence type="ECO:0000313" key="2">
    <source>
        <dbReference type="Proteomes" id="UP000324260"/>
    </source>
</evidence>
<accession>A0A5D9DBK3</accession>
<dbReference type="EMBL" id="VTPU01000001">
    <property type="protein sequence ID" value="TZG41314.1"/>
    <property type="molecule type" value="Genomic_DNA"/>
</dbReference>
<protein>
    <submittedName>
        <fullName evidence="1">Uncharacterized protein</fullName>
    </submittedName>
</protein>
<organism evidence="1 2">
    <name type="scientific">Halomonas eurihalina</name>
    <dbReference type="NCBI Taxonomy" id="42566"/>
    <lineage>
        <taxon>Bacteria</taxon>
        <taxon>Pseudomonadati</taxon>
        <taxon>Pseudomonadota</taxon>
        <taxon>Gammaproteobacteria</taxon>
        <taxon>Oceanospirillales</taxon>
        <taxon>Halomonadaceae</taxon>
        <taxon>Halomonas</taxon>
    </lineage>
</organism>
<proteinExistence type="predicted"/>
<dbReference type="AlphaFoldDB" id="A0A5D9DBK3"/>
<dbReference type="RefSeq" id="WP_149320508.1">
    <property type="nucleotide sequence ID" value="NZ_JARWAH010000001.1"/>
</dbReference>
<sequence>MSTITIPLRHMASAWREYAQRDGVTDPDVELVAHEVTPGKPRTGYRPAFKVPGTYLSIEIVSSQPHRTPAGAIRWLTWMLERLHDNGNITLRDREAS</sequence>
<keyword evidence="2" id="KW-1185">Reference proteome</keyword>
<name>A0A5D9DBK3_HALER</name>
<dbReference type="OrthoDB" id="6168475at2"/>
<comment type="caution">
    <text evidence="1">The sequence shown here is derived from an EMBL/GenBank/DDBJ whole genome shotgun (WGS) entry which is preliminary data.</text>
</comment>
<evidence type="ECO:0000313" key="1">
    <source>
        <dbReference type="EMBL" id="TZG41314.1"/>
    </source>
</evidence>